<name>A0A9J6FBH2_HAELO</name>
<dbReference type="VEuPathDB" id="VectorBase:HLOH_051688"/>
<comment type="caution">
    <text evidence="1">The sequence shown here is derived from an EMBL/GenBank/DDBJ whole genome shotgun (WGS) entry which is preliminary data.</text>
</comment>
<evidence type="ECO:0000313" key="2">
    <source>
        <dbReference type="Proteomes" id="UP000821853"/>
    </source>
</evidence>
<accession>A0A9J6FBH2</accession>
<keyword evidence="2" id="KW-1185">Reference proteome</keyword>
<evidence type="ECO:0000313" key="1">
    <source>
        <dbReference type="EMBL" id="KAH9360139.1"/>
    </source>
</evidence>
<sequence length="142" mass="15734">MAQRRRLRTTNNEVGLTVTRSNSSTPLIPKAPAWPRPFPQDGFTLVLRPQGGLKLANVEMAEIYPALLNTINFTRRHANLKFSLDAMQNTATLSTPCSDAAKVLSNIKQLKIADTIYTVTLYGLAPDDSPQGLIERVPLRFN</sequence>
<proteinExistence type="predicted"/>
<gene>
    <name evidence="1" type="ORF">HPB48_016308</name>
</gene>
<reference evidence="1 2" key="1">
    <citation type="journal article" date="2020" name="Cell">
        <title>Large-Scale Comparative Analyses of Tick Genomes Elucidate Their Genetic Diversity and Vector Capacities.</title>
        <authorList>
            <consortium name="Tick Genome and Microbiome Consortium (TIGMIC)"/>
            <person name="Jia N."/>
            <person name="Wang J."/>
            <person name="Shi W."/>
            <person name="Du L."/>
            <person name="Sun Y."/>
            <person name="Zhan W."/>
            <person name="Jiang J.F."/>
            <person name="Wang Q."/>
            <person name="Zhang B."/>
            <person name="Ji P."/>
            <person name="Bell-Sakyi L."/>
            <person name="Cui X.M."/>
            <person name="Yuan T.T."/>
            <person name="Jiang B.G."/>
            <person name="Yang W.F."/>
            <person name="Lam T.T."/>
            <person name="Chang Q.C."/>
            <person name="Ding S.J."/>
            <person name="Wang X.J."/>
            <person name="Zhu J.G."/>
            <person name="Ruan X.D."/>
            <person name="Zhao L."/>
            <person name="Wei J.T."/>
            <person name="Ye R.Z."/>
            <person name="Que T.C."/>
            <person name="Du C.H."/>
            <person name="Zhou Y.H."/>
            <person name="Cheng J.X."/>
            <person name="Dai P.F."/>
            <person name="Guo W.B."/>
            <person name="Han X.H."/>
            <person name="Huang E.J."/>
            <person name="Li L.F."/>
            <person name="Wei W."/>
            <person name="Gao Y.C."/>
            <person name="Liu J.Z."/>
            <person name="Shao H.Z."/>
            <person name="Wang X."/>
            <person name="Wang C.C."/>
            <person name="Yang T.C."/>
            <person name="Huo Q.B."/>
            <person name="Li W."/>
            <person name="Chen H.Y."/>
            <person name="Chen S.E."/>
            <person name="Zhou L.G."/>
            <person name="Ni X.B."/>
            <person name="Tian J.H."/>
            <person name="Sheng Y."/>
            <person name="Liu T."/>
            <person name="Pan Y.S."/>
            <person name="Xia L.Y."/>
            <person name="Li J."/>
            <person name="Zhao F."/>
            <person name="Cao W.C."/>
        </authorList>
    </citation>
    <scope>NUCLEOTIDE SEQUENCE [LARGE SCALE GENOMIC DNA]</scope>
    <source>
        <strain evidence="1">HaeL-2018</strain>
    </source>
</reference>
<dbReference type="Proteomes" id="UP000821853">
    <property type="component" value="Chromosome 1"/>
</dbReference>
<organism evidence="1 2">
    <name type="scientific">Haemaphysalis longicornis</name>
    <name type="common">Bush tick</name>
    <dbReference type="NCBI Taxonomy" id="44386"/>
    <lineage>
        <taxon>Eukaryota</taxon>
        <taxon>Metazoa</taxon>
        <taxon>Ecdysozoa</taxon>
        <taxon>Arthropoda</taxon>
        <taxon>Chelicerata</taxon>
        <taxon>Arachnida</taxon>
        <taxon>Acari</taxon>
        <taxon>Parasitiformes</taxon>
        <taxon>Ixodida</taxon>
        <taxon>Ixodoidea</taxon>
        <taxon>Ixodidae</taxon>
        <taxon>Haemaphysalinae</taxon>
        <taxon>Haemaphysalis</taxon>
    </lineage>
</organism>
<dbReference type="EMBL" id="JABSTR010000001">
    <property type="protein sequence ID" value="KAH9360139.1"/>
    <property type="molecule type" value="Genomic_DNA"/>
</dbReference>
<dbReference type="AlphaFoldDB" id="A0A9J6FBH2"/>
<protein>
    <submittedName>
        <fullName evidence="1">Uncharacterized protein</fullName>
    </submittedName>
</protein>